<keyword evidence="7 12" id="KW-0220">Diaminopimelate biosynthesis</keyword>
<comment type="subunit">
    <text evidence="12">Homotetramer; dimer of dimers.</text>
</comment>
<keyword evidence="9 12" id="KW-0456">Lyase</keyword>
<dbReference type="InterPro" id="IPR013785">
    <property type="entry name" value="Aldolase_TIM"/>
</dbReference>
<evidence type="ECO:0000256" key="2">
    <source>
        <dbReference type="ARBA" id="ARBA00005120"/>
    </source>
</evidence>
<comment type="caution">
    <text evidence="16">The sequence shown here is derived from an EMBL/GenBank/DDBJ whole genome shotgun (WGS) entry which is preliminary data.</text>
</comment>
<evidence type="ECO:0000256" key="7">
    <source>
        <dbReference type="ARBA" id="ARBA00022915"/>
    </source>
</evidence>
<dbReference type="GO" id="GO:0008840">
    <property type="term" value="F:4-hydroxy-tetrahydrodipicolinate synthase activity"/>
    <property type="evidence" value="ECO:0007669"/>
    <property type="project" value="UniProtKB-UniRule"/>
</dbReference>
<keyword evidence="10 12" id="KW-0704">Schiff base</keyword>
<feature type="site" description="Part of a proton relay during catalysis" evidence="12">
    <location>
        <position position="108"/>
    </location>
</feature>
<dbReference type="InterPro" id="IPR020624">
    <property type="entry name" value="Schiff_base-form_aldolases_CS"/>
</dbReference>
<dbReference type="InterPro" id="IPR005263">
    <property type="entry name" value="DapA"/>
</dbReference>
<sequence>MNFSGSICALATPFGVDDALDLDAFARLIEHQIRGGTQALVVAGSTGEAHALAADEFDRLLAFAIERVAGRVPVLAGTGTANTHKTIAATRRARALGADAALVVTPYYVRPTQEGLRRHYLEVAEHGDLPIVLYNVPGRTGCDMLPATVAALAPHPRIVGIKEAVGDVDRVKALLALARDDFSVISGDDPTALRSLALGAAGVISVANNVVPALFRRLCDAARAGRADEAADLDRRLQPLFDALGVESNPIPVKFGLSAIGIGTPRLRLPLSELSQPHRGRLRELVLNLQDAAVA</sequence>
<dbReference type="AlphaFoldDB" id="A0A9X3YHM2"/>
<name>A0A9X3YHM2_9GAMM</name>
<comment type="subcellular location">
    <subcellularLocation>
        <location evidence="12">Cytoplasm</location>
    </subcellularLocation>
</comment>
<proteinExistence type="inferred from homology"/>
<dbReference type="RefSeq" id="WP_263545077.1">
    <property type="nucleotide sequence ID" value="NZ_JAOVZO020000003.1"/>
</dbReference>
<keyword evidence="6 12" id="KW-0028">Amino-acid biosynthesis</keyword>
<evidence type="ECO:0000256" key="1">
    <source>
        <dbReference type="ARBA" id="ARBA00003294"/>
    </source>
</evidence>
<dbReference type="PRINTS" id="PR00146">
    <property type="entry name" value="DHPICSNTHASE"/>
</dbReference>
<evidence type="ECO:0000256" key="6">
    <source>
        <dbReference type="ARBA" id="ARBA00022605"/>
    </source>
</evidence>
<gene>
    <name evidence="12 16" type="primary">dapA</name>
    <name evidence="16" type="ORF">OD750_004370</name>
</gene>
<dbReference type="Gene3D" id="3.20.20.70">
    <property type="entry name" value="Aldolase class I"/>
    <property type="match status" value="1"/>
</dbReference>
<dbReference type="SUPFAM" id="SSF51569">
    <property type="entry name" value="Aldolase"/>
    <property type="match status" value="1"/>
</dbReference>
<dbReference type="PANTHER" id="PTHR12128:SF66">
    <property type="entry name" value="4-HYDROXY-2-OXOGLUTARATE ALDOLASE, MITOCHONDRIAL"/>
    <property type="match status" value="1"/>
</dbReference>
<comment type="function">
    <text evidence="1 12">Catalyzes the condensation of (S)-aspartate-beta-semialdehyde [(S)-ASA] and pyruvate to 4-hydroxy-tetrahydrodipicolinate (HTPA).</text>
</comment>
<dbReference type="GO" id="GO:0019877">
    <property type="term" value="P:diaminopimelate biosynthetic process"/>
    <property type="evidence" value="ECO:0007669"/>
    <property type="project" value="UniProtKB-UniRule"/>
</dbReference>
<comment type="caution">
    <text evidence="12">Was originally thought to be a dihydrodipicolinate synthase (DHDPS), catalyzing the condensation of (S)-aspartate-beta-semialdehyde [(S)-ASA] and pyruvate to dihydrodipicolinate (DHDP). However, it was shown in E.coli that the product of the enzymatic reaction is not dihydrodipicolinate but in fact (4S)-4-hydroxy-2,3,4,5-tetrahydro-(2S)-dipicolinic acid (HTPA), and that the consecutive dehydration reaction leading to DHDP is not spontaneous but catalyzed by DapB.</text>
</comment>
<reference evidence="16" key="1">
    <citation type="submission" date="2023-02" db="EMBL/GenBank/DDBJ databases">
        <title>Tahibacter soli sp. nov. isolated from soil.</title>
        <authorList>
            <person name="Baek J.H."/>
            <person name="Lee J.K."/>
            <person name="Choi D.G."/>
            <person name="Jeon C.O."/>
        </authorList>
    </citation>
    <scope>NUCLEOTIDE SEQUENCE</scope>
    <source>
        <strain evidence="16">BL</strain>
    </source>
</reference>
<evidence type="ECO:0000256" key="15">
    <source>
        <dbReference type="PIRSR" id="PIRSR001365-2"/>
    </source>
</evidence>
<dbReference type="NCBIfam" id="TIGR00674">
    <property type="entry name" value="dapA"/>
    <property type="match status" value="1"/>
</dbReference>
<dbReference type="InterPro" id="IPR020625">
    <property type="entry name" value="Schiff_base-form_aldolases_AS"/>
</dbReference>
<evidence type="ECO:0000256" key="12">
    <source>
        <dbReference type="HAMAP-Rule" id="MF_00418"/>
    </source>
</evidence>
<dbReference type="GO" id="GO:0005829">
    <property type="term" value="C:cytosol"/>
    <property type="evidence" value="ECO:0007669"/>
    <property type="project" value="TreeGrafter"/>
</dbReference>
<organism evidence="16 17">
    <name type="scientific">Tahibacter soli</name>
    <dbReference type="NCBI Taxonomy" id="2983605"/>
    <lineage>
        <taxon>Bacteria</taxon>
        <taxon>Pseudomonadati</taxon>
        <taxon>Pseudomonadota</taxon>
        <taxon>Gammaproteobacteria</taxon>
        <taxon>Lysobacterales</taxon>
        <taxon>Rhodanobacteraceae</taxon>
        <taxon>Tahibacter</taxon>
    </lineage>
</organism>
<dbReference type="SMART" id="SM01130">
    <property type="entry name" value="DHDPS"/>
    <property type="match status" value="1"/>
</dbReference>
<evidence type="ECO:0000256" key="8">
    <source>
        <dbReference type="ARBA" id="ARBA00023154"/>
    </source>
</evidence>
<feature type="site" description="Part of a proton relay during catalysis" evidence="12">
    <location>
        <position position="45"/>
    </location>
</feature>
<evidence type="ECO:0000256" key="9">
    <source>
        <dbReference type="ARBA" id="ARBA00023239"/>
    </source>
</evidence>
<dbReference type="EMBL" id="JAOVZO020000003">
    <property type="protein sequence ID" value="MDC8011777.1"/>
    <property type="molecule type" value="Genomic_DNA"/>
</dbReference>
<comment type="catalytic activity">
    <reaction evidence="11 12">
        <text>L-aspartate 4-semialdehyde + pyruvate = (2S,4S)-4-hydroxy-2,3,4,5-tetrahydrodipicolinate + H2O + H(+)</text>
        <dbReference type="Rhea" id="RHEA:34171"/>
        <dbReference type="ChEBI" id="CHEBI:15361"/>
        <dbReference type="ChEBI" id="CHEBI:15377"/>
        <dbReference type="ChEBI" id="CHEBI:15378"/>
        <dbReference type="ChEBI" id="CHEBI:67139"/>
        <dbReference type="ChEBI" id="CHEBI:537519"/>
        <dbReference type="EC" id="4.3.3.7"/>
    </reaction>
</comment>
<dbReference type="PROSITE" id="PS00665">
    <property type="entry name" value="DHDPS_1"/>
    <property type="match status" value="1"/>
</dbReference>
<dbReference type="EC" id="4.3.3.7" evidence="4 12"/>
<dbReference type="InterPro" id="IPR002220">
    <property type="entry name" value="DapA-like"/>
</dbReference>
<keyword evidence="8 12" id="KW-0457">Lysine biosynthesis</keyword>
<accession>A0A9X3YHM2</accession>
<keyword evidence="17" id="KW-1185">Reference proteome</keyword>
<evidence type="ECO:0000256" key="11">
    <source>
        <dbReference type="ARBA" id="ARBA00047836"/>
    </source>
</evidence>
<comment type="pathway">
    <text evidence="2 12">Amino-acid biosynthesis; L-lysine biosynthesis via DAP pathway; (S)-tetrahydrodipicolinate from L-aspartate: step 3/4.</text>
</comment>
<feature type="active site" description="Proton donor/acceptor" evidence="12 14">
    <location>
        <position position="134"/>
    </location>
</feature>
<protein>
    <recommendedName>
        <fullName evidence="4 12">4-hydroxy-tetrahydrodipicolinate synthase</fullName>
        <shortName evidence="12">HTPA synthase</shortName>
        <ecNumber evidence="4 12">4.3.3.7</ecNumber>
    </recommendedName>
</protein>
<feature type="binding site" evidence="12 15">
    <location>
        <position position="204"/>
    </location>
    <ligand>
        <name>pyruvate</name>
        <dbReference type="ChEBI" id="CHEBI:15361"/>
    </ligand>
</feature>
<evidence type="ECO:0000256" key="5">
    <source>
        <dbReference type="ARBA" id="ARBA00022490"/>
    </source>
</evidence>
<evidence type="ECO:0000256" key="10">
    <source>
        <dbReference type="ARBA" id="ARBA00023270"/>
    </source>
</evidence>
<dbReference type="PIRSF" id="PIRSF001365">
    <property type="entry name" value="DHDPS"/>
    <property type="match status" value="1"/>
</dbReference>
<feature type="active site" description="Schiff-base intermediate with substrate" evidence="12 14">
    <location>
        <position position="162"/>
    </location>
</feature>
<evidence type="ECO:0000256" key="4">
    <source>
        <dbReference type="ARBA" id="ARBA00012086"/>
    </source>
</evidence>
<keyword evidence="5 12" id="KW-0963">Cytoplasm</keyword>
<evidence type="ECO:0000256" key="3">
    <source>
        <dbReference type="ARBA" id="ARBA00007592"/>
    </source>
</evidence>
<comment type="similarity">
    <text evidence="3 12 13">Belongs to the DapA family.</text>
</comment>
<evidence type="ECO:0000313" key="17">
    <source>
        <dbReference type="Proteomes" id="UP001139971"/>
    </source>
</evidence>
<feature type="binding site" evidence="12 15">
    <location>
        <position position="46"/>
    </location>
    <ligand>
        <name>pyruvate</name>
        <dbReference type="ChEBI" id="CHEBI:15361"/>
    </ligand>
</feature>
<evidence type="ECO:0000256" key="14">
    <source>
        <dbReference type="PIRSR" id="PIRSR001365-1"/>
    </source>
</evidence>
<evidence type="ECO:0000256" key="13">
    <source>
        <dbReference type="PIRNR" id="PIRNR001365"/>
    </source>
</evidence>
<dbReference type="Proteomes" id="UP001139971">
    <property type="component" value="Unassembled WGS sequence"/>
</dbReference>
<dbReference type="HAMAP" id="MF_00418">
    <property type="entry name" value="DapA"/>
    <property type="match status" value="1"/>
</dbReference>
<dbReference type="PANTHER" id="PTHR12128">
    <property type="entry name" value="DIHYDRODIPICOLINATE SYNTHASE"/>
    <property type="match status" value="1"/>
</dbReference>
<dbReference type="PROSITE" id="PS00666">
    <property type="entry name" value="DHDPS_2"/>
    <property type="match status" value="1"/>
</dbReference>
<dbReference type="CDD" id="cd00950">
    <property type="entry name" value="DHDPS"/>
    <property type="match status" value="1"/>
</dbReference>
<dbReference type="GO" id="GO:0009089">
    <property type="term" value="P:lysine biosynthetic process via diaminopimelate"/>
    <property type="evidence" value="ECO:0007669"/>
    <property type="project" value="UniProtKB-UniRule"/>
</dbReference>
<dbReference type="Pfam" id="PF00701">
    <property type="entry name" value="DHDPS"/>
    <property type="match status" value="1"/>
</dbReference>
<evidence type="ECO:0000313" key="16">
    <source>
        <dbReference type="EMBL" id="MDC8011777.1"/>
    </source>
</evidence>